<proteinExistence type="inferred from homology"/>
<dbReference type="InterPro" id="IPR015890">
    <property type="entry name" value="Chorismate_C"/>
</dbReference>
<dbReference type="EC" id="5.4.4.2" evidence="5"/>
<dbReference type="AlphaFoldDB" id="A0A9Q7E6Y8"/>
<evidence type="ECO:0000256" key="3">
    <source>
        <dbReference type="ARBA" id="ARBA00022842"/>
    </source>
</evidence>
<keyword evidence="5" id="KW-0474">Menaquinone biosynthesis</keyword>
<dbReference type="GO" id="GO:0000287">
    <property type="term" value="F:magnesium ion binding"/>
    <property type="evidence" value="ECO:0007669"/>
    <property type="project" value="UniProtKB-UniRule"/>
</dbReference>
<dbReference type="Pfam" id="PF00425">
    <property type="entry name" value="Chorismate_bind"/>
    <property type="match status" value="1"/>
</dbReference>
<accession>A0A9Q7E6Y8</accession>
<dbReference type="Proteomes" id="UP000595373">
    <property type="component" value="Chromosome"/>
</dbReference>
<keyword evidence="4 5" id="KW-0413">Isomerase</keyword>
<feature type="active site" description="Proton acceptor" evidence="5">
    <location>
        <position position="183"/>
    </location>
</feature>
<comment type="catalytic activity">
    <reaction evidence="1 5">
        <text>chorismate = isochorismate</text>
        <dbReference type="Rhea" id="RHEA:18985"/>
        <dbReference type="ChEBI" id="CHEBI:29748"/>
        <dbReference type="ChEBI" id="CHEBI:29780"/>
        <dbReference type="EC" id="5.4.4.2"/>
    </reaction>
</comment>
<reference evidence="7 8" key="1">
    <citation type="submission" date="2020-12" db="EMBL/GenBank/DDBJ databases">
        <title>ASc-MMNZ-VFA-070.</title>
        <authorList>
            <person name="Schryvers A."/>
            <person name="Mostafa Nazari M."/>
            <person name="Farshchi Andisi V."/>
            <person name="Timsit E."/>
            <person name="Walter Morck D."/>
        </authorList>
    </citation>
    <scope>NUCLEOTIDE SEQUENCE [LARGE SCALE GENOMIC DNA]</scope>
    <source>
        <strain evidence="7 8">ASc-MMNZ-VFA-070</strain>
    </source>
</reference>
<dbReference type="SUPFAM" id="SSF56322">
    <property type="entry name" value="ADC synthase"/>
    <property type="match status" value="1"/>
</dbReference>
<dbReference type="HAMAP" id="MF_01935">
    <property type="entry name" value="MenF"/>
    <property type="match status" value="1"/>
</dbReference>
<dbReference type="Gene3D" id="3.60.120.10">
    <property type="entry name" value="Anthranilate synthase"/>
    <property type="match status" value="1"/>
</dbReference>
<dbReference type="InterPro" id="IPR034681">
    <property type="entry name" value="MenF"/>
</dbReference>
<gene>
    <name evidence="5" type="primary">menF</name>
    <name evidence="7" type="ORF">JFL49_07035</name>
</gene>
<sequence>MDNLHEIKAEFIRLINQYQFDPKNDFSVLRLDLNEELNLLGWLKAQHHYPQFYLNFRDTNKKILGLGEVCRFTQVKSALTFVQQFNLSLIGGCQFNGEPLFILPRLSFIQEQKLVIQLIIDNKKPWEQEKYDLLNIIHSLEKQVQLNPIHQSIQLITTKANQTEWCLWVEKALHEIKQKNLTKVVLANETDFKTDSPLNAKDFLAESEKYNTGCYHFLFAQNNTQAFIGSTPERLYVRKQNRLITEALAGTAFITNDEHINQQQAQWLLQDPKNIYENSLVVEGICQHLIPYVEEITVSELEIKQLRQVQHLKREISARLKAGNTDAVCLNAIHPTAAIAGLPQKEAKVFLQNTETFDRTWYAGALGIMTETESEFCVTIRSSFIEQDYIRIFAGAGIVEGSIPLLEWQEIERKALGLISLLQKETE</sequence>
<keyword evidence="5" id="KW-0479">Metal-binding</keyword>
<keyword evidence="3 5" id="KW-0460">Magnesium</keyword>
<comment type="pathway">
    <text evidence="5">Quinol/quinone metabolism; 1,4-dihydroxy-2-naphthoate biosynthesis; 1,4-dihydroxy-2-naphthoate from chorismate: step 1/7.</text>
</comment>
<evidence type="ECO:0000259" key="6">
    <source>
        <dbReference type="Pfam" id="PF00425"/>
    </source>
</evidence>
<dbReference type="PANTHER" id="PTHR47253:SF4">
    <property type="entry name" value="ISOCHORISMATE SYNTHASE 2, CHLOROPLASTIC"/>
    <property type="match status" value="1"/>
</dbReference>
<evidence type="ECO:0000256" key="4">
    <source>
        <dbReference type="ARBA" id="ARBA00023235"/>
    </source>
</evidence>
<feature type="active site" description="Proton donor" evidence="5">
    <location>
        <position position="233"/>
    </location>
</feature>
<name>A0A9Q7E6Y8_HISSO</name>
<evidence type="ECO:0000313" key="8">
    <source>
        <dbReference type="Proteomes" id="UP000595373"/>
    </source>
</evidence>
<evidence type="ECO:0000256" key="1">
    <source>
        <dbReference type="ARBA" id="ARBA00000799"/>
    </source>
</evidence>
<protein>
    <recommendedName>
        <fullName evidence="5">Isochorismate synthase MenF</fullName>
        <ecNumber evidence="5">5.4.4.2</ecNumber>
    </recommendedName>
    <alternativeName>
        <fullName evidence="5">Isochorismate mutase</fullName>
    </alternativeName>
</protein>
<dbReference type="InterPro" id="IPR044250">
    <property type="entry name" value="MenF-like"/>
</dbReference>
<dbReference type="InterPro" id="IPR004561">
    <property type="entry name" value="IsoChor_synthase"/>
</dbReference>
<comment type="cofactor">
    <cofactor evidence="5">
        <name>Mg(2+)</name>
        <dbReference type="ChEBI" id="CHEBI:18420"/>
    </cofactor>
</comment>
<evidence type="ECO:0000256" key="2">
    <source>
        <dbReference type="ARBA" id="ARBA00005297"/>
    </source>
</evidence>
<feature type="binding site" evidence="5">
    <location>
        <position position="410"/>
    </location>
    <ligand>
        <name>Mg(2+)</name>
        <dbReference type="ChEBI" id="CHEBI:18420"/>
    </ligand>
</feature>
<dbReference type="GO" id="GO:0008909">
    <property type="term" value="F:isochorismate synthase activity"/>
    <property type="evidence" value="ECO:0007669"/>
    <property type="project" value="UniProtKB-UniRule"/>
</dbReference>
<keyword evidence="8" id="KW-1185">Reference proteome</keyword>
<dbReference type="GO" id="GO:0009234">
    <property type="term" value="P:menaquinone biosynthetic process"/>
    <property type="evidence" value="ECO:0007669"/>
    <property type="project" value="UniProtKB-UniRule"/>
</dbReference>
<dbReference type="PANTHER" id="PTHR47253">
    <property type="match status" value="1"/>
</dbReference>
<evidence type="ECO:0000256" key="5">
    <source>
        <dbReference type="HAMAP-Rule" id="MF_01935"/>
    </source>
</evidence>
<dbReference type="NCBIfam" id="TIGR00543">
    <property type="entry name" value="isochor_syn"/>
    <property type="match status" value="1"/>
</dbReference>
<dbReference type="OrthoDB" id="9806579at2"/>
<evidence type="ECO:0000313" key="7">
    <source>
        <dbReference type="EMBL" id="QQF81831.1"/>
    </source>
</evidence>
<organism evidence="7 8">
    <name type="scientific">Histophilus somni</name>
    <name type="common">Haemophilus somnus</name>
    <dbReference type="NCBI Taxonomy" id="731"/>
    <lineage>
        <taxon>Bacteria</taxon>
        <taxon>Pseudomonadati</taxon>
        <taxon>Pseudomonadota</taxon>
        <taxon>Gammaproteobacteria</taxon>
        <taxon>Pasteurellales</taxon>
        <taxon>Pasteurellaceae</taxon>
        <taxon>Histophilus</taxon>
    </lineage>
</organism>
<dbReference type="RefSeq" id="WP_075293492.1">
    <property type="nucleotide sequence ID" value="NZ_CP018802.1"/>
</dbReference>
<feature type="domain" description="Chorismate-utilising enzyme C-terminal" evidence="6">
    <location>
        <begin position="162"/>
        <end position="414"/>
    </location>
</feature>
<dbReference type="InterPro" id="IPR005801">
    <property type="entry name" value="ADC_synthase"/>
</dbReference>
<dbReference type="EMBL" id="CP066558">
    <property type="protein sequence ID" value="QQF81831.1"/>
    <property type="molecule type" value="Genomic_DNA"/>
</dbReference>
<comment type="function">
    <text evidence="5">Catalyzes the conversion of chorismate to isochorismate.</text>
</comment>
<comment type="pathway">
    <text evidence="5">Quinol/quinone metabolism; menaquinone biosynthesis.</text>
</comment>
<comment type="similarity">
    <text evidence="2 5">Belongs to the isochorismate synthase family.</text>
</comment>
<feature type="binding site" evidence="5">
    <location>
        <position position="277"/>
    </location>
    <ligand>
        <name>Mg(2+)</name>
        <dbReference type="ChEBI" id="CHEBI:18420"/>
    </ligand>
</feature>